<dbReference type="Proteomes" id="UP000278807">
    <property type="component" value="Unassembled WGS sequence"/>
</dbReference>
<gene>
    <name evidence="2" type="ORF">HNAJ_LOCUS9686</name>
</gene>
<evidence type="ECO:0000256" key="1">
    <source>
        <dbReference type="SAM" id="MobiDB-lite"/>
    </source>
</evidence>
<accession>A0A0R3TQ82</accession>
<proteinExistence type="predicted"/>
<dbReference type="Gene3D" id="3.40.50.300">
    <property type="entry name" value="P-loop containing nucleotide triphosphate hydrolases"/>
    <property type="match status" value="1"/>
</dbReference>
<name>A0A0R3TQ82_RODNA</name>
<dbReference type="EMBL" id="UZAE01012711">
    <property type="protein sequence ID" value="VDO06316.1"/>
    <property type="molecule type" value="Genomic_DNA"/>
</dbReference>
<reference evidence="4" key="1">
    <citation type="submission" date="2017-02" db="UniProtKB">
        <authorList>
            <consortium name="WormBaseParasite"/>
        </authorList>
    </citation>
    <scope>IDENTIFICATION</scope>
</reference>
<evidence type="ECO:0000313" key="4">
    <source>
        <dbReference type="WBParaSite" id="HNAJ_0000969101-mRNA-1"/>
    </source>
</evidence>
<reference evidence="2 3" key="2">
    <citation type="submission" date="2018-11" db="EMBL/GenBank/DDBJ databases">
        <authorList>
            <consortium name="Pathogen Informatics"/>
        </authorList>
    </citation>
    <scope>NUCLEOTIDE SEQUENCE [LARGE SCALE GENOMIC DNA]</scope>
</reference>
<evidence type="ECO:0000313" key="3">
    <source>
        <dbReference type="Proteomes" id="UP000278807"/>
    </source>
</evidence>
<dbReference type="InterPro" id="IPR027417">
    <property type="entry name" value="P-loop_NTPase"/>
</dbReference>
<dbReference type="STRING" id="102285.A0A0R3TQ82"/>
<evidence type="ECO:0000313" key="2">
    <source>
        <dbReference type="EMBL" id="VDO06316.1"/>
    </source>
</evidence>
<dbReference type="OrthoDB" id="6239126at2759"/>
<protein>
    <submittedName>
        <fullName evidence="4">Arrestin_C domain-containing protein</fullName>
    </submittedName>
</protein>
<dbReference type="WBParaSite" id="HNAJ_0000969101-mRNA-1">
    <property type="protein sequence ID" value="HNAJ_0000969101-mRNA-1"/>
    <property type="gene ID" value="HNAJ_0000969101"/>
</dbReference>
<dbReference type="AlphaFoldDB" id="A0A0R3TQ82"/>
<feature type="compositionally biased region" description="Polar residues" evidence="1">
    <location>
        <begin position="11"/>
        <end position="27"/>
    </location>
</feature>
<feature type="region of interest" description="Disordered" evidence="1">
    <location>
        <begin position="1"/>
        <end position="34"/>
    </location>
</feature>
<keyword evidence="3" id="KW-1185">Reference proteome</keyword>
<sequence length="260" mass="29802">MGNDRRAEPVPSTSRGLGSERSPSPSFIDNDLHEGHQLFPSSQRLGNVVEREEAEVSFRMAQENSEPNDDVSVERVPQLGIKYYHTIILKNYAKVPTSISCLYVELDNHMHVLFQARDNVNRKIDCFDNLLNRTVALMEEPRITMTTKNDFKNLLGGDEFEIDVKYGAKRAALYSRVKEYNLREQITSELIKGTIPKAPVTLCTCHLRDLFKRYGFYGDNVVEIDIPVNAEIIYQTPKRTTSDEYDIEEDGFLIRLPPKI</sequence>
<organism evidence="4">
    <name type="scientific">Rodentolepis nana</name>
    <name type="common">Dwarf tapeworm</name>
    <name type="synonym">Hymenolepis nana</name>
    <dbReference type="NCBI Taxonomy" id="102285"/>
    <lineage>
        <taxon>Eukaryota</taxon>
        <taxon>Metazoa</taxon>
        <taxon>Spiralia</taxon>
        <taxon>Lophotrochozoa</taxon>
        <taxon>Platyhelminthes</taxon>
        <taxon>Cestoda</taxon>
        <taxon>Eucestoda</taxon>
        <taxon>Cyclophyllidea</taxon>
        <taxon>Hymenolepididae</taxon>
        <taxon>Rodentolepis</taxon>
    </lineage>
</organism>